<keyword evidence="8" id="KW-1185">Reference proteome</keyword>
<protein>
    <submittedName>
        <fullName evidence="7">Homoserine/homoserine lactone efflux protein</fullName>
    </submittedName>
</protein>
<comment type="caution">
    <text evidence="7">The sequence shown here is derived from an EMBL/GenBank/DDBJ whole genome shotgun (WGS) entry which is preliminary data.</text>
</comment>
<dbReference type="GO" id="GO:0005886">
    <property type="term" value="C:plasma membrane"/>
    <property type="evidence" value="ECO:0007669"/>
    <property type="project" value="UniProtKB-SubCell"/>
</dbReference>
<proteinExistence type="predicted"/>
<keyword evidence="3 6" id="KW-0812">Transmembrane</keyword>
<name>A0A0H2LWJ8_VARPD</name>
<evidence type="ECO:0000256" key="6">
    <source>
        <dbReference type="SAM" id="Phobius"/>
    </source>
</evidence>
<dbReference type="RefSeq" id="WP_047785872.1">
    <property type="nucleotide sequence ID" value="NZ_JZWI01000022.1"/>
</dbReference>
<feature type="transmembrane region" description="Helical" evidence="6">
    <location>
        <begin position="186"/>
        <end position="204"/>
    </location>
</feature>
<evidence type="ECO:0000313" key="7">
    <source>
        <dbReference type="EMBL" id="KLN54569.1"/>
    </source>
</evidence>
<keyword evidence="4 6" id="KW-1133">Transmembrane helix</keyword>
<dbReference type="PANTHER" id="PTHR30086:SF20">
    <property type="entry name" value="ARGININE EXPORTER PROTEIN ARGO-RELATED"/>
    <property type="match status" value="1"/>
</dbReference>
<dbReference type="Proteomes" id="UP000035170">
    <property type="component" value="Unassembled WGS sequence"/>
</dbReference>
<comment type="subcellular location">
    <subcellularLocation>
        <location evidence="1">Cell membrane</location>
        <topology evidence="1">Multi-pass membrane protein</topology>
    </subcellularLocation>
</comment>
<feature type="transmembrane region" description="Helical" evidence="6">
    <location>
        <begin position="6"/>
        <end position="26"/>
    </location>
</feature>
<evidence type="ECO:0000256" key="3">
    <source>
        <dbReference type="ARBA" id="ARBA00022692"/>
    </source>
</evidence>
<dbReference type="PANTHER" id="PTHR30086">
    <property type="entry name" value="ARGININE EXPORTER PROTEIN ARGO"/>
    <property type="match status" value="1"/>
</dbReference>
<evidence type="ECO:0000256" key="2">
    <source>
        <dbReference type="ARBA" id="ARBA00022475"/>
    </source>
</evidence>
<dbReference type="GO" id="GO:0015171">
    <property type="term" value="F:amino acid transmembrane transporter activity"/>
    <property type="evidence" value="ECO:0007669"/>
    <property type="project" value="TreeGrafter"/>
</dbReference>
<dbReference type="InterPro" id="IPR001123">
    <property type="entry name" value="LeuE-type"/>
</dbReference>
<keyword evidence="5 6" id="KW-0472">Membrane</keyword>
<evidence type="ECO:0000256" key="4">
    <source>
        <dbReference type="ARBA" id="ARBA00022989"/>
    </source>
</evidence>
<keyword evidence="2" id="KW-1003">Cell membrane</keyword>
<organism evidence="7 8">
    <name type="scientific">Variovorax paradoxus</name>
    <dbReference type="NCBI Taxonomy" id="34073"/>
    <lineage>
        <taxon>Bacteria</taxon>
        <taxon>Pseudomonadati</taxon>
        <taxon>Pseudomonadota</taxon>
        <taxon>Betaproteobacteria</taxon>
        <taxon>Burkholderiales</taxon>
        <taxon>Comamonadaceae</taxon>
        <taxon>Variovorax</taxon>
    </lineage>
</organism>
<dbReference type="AlphaFoldDB" id="A0A0H2LWJ8"/>
<feature type="transmembrane region" description="Helical" evidence="6">
    <location>
        <begin position="119"/>
        <end position="140"/>
    </location>
</feature>
<feature type="transmembrane region" description="Helical" evidence="6">
    <location>
        <begin position="146"/>
        <end position="170"/>
    </location>
</feature>
<dbReference type="PATRIC" id="fig|34073.19.peg.4312"/>
<evidence type="ECO:0000256" key="1">
    <source>
        <dbReference type="ARBA" id="ARBA00004651"/>
    </source>
</evidence>
<dbReference type="EMBL" id="JZWI01000022">
    <property type="protein sequence ID" value="KLN54569.1"/>
    <property type="molecule type" value="Genomic_DNA"/>
</dbReference>
<accession>A0A0H2LWJ8</accession>
<gene>
    <name evidence="7" type="primary">rhtB4</name>
    <name evidence="7" type="ORF">VPARA_42110</name>
</gene>
<feature type="transmembrane region" description="Helical" evidence="6">
    <location>
        <begin position="47"/>
        <end position="68"/>
    </location>
</feature>
<sequence length="210" mass="22104">MTLSTYLLFLPACFAINMAFGPNNLLSVTNGARHGVSPAVIAAGGRLAAFAIMIAIAGLGMGAVLVASELAFDVIKYIGAAYLVWIGIRLLRAPAPAAETQASDAAAPPSMRALVRQEFTVAAGNPKAILVFTAFFPQFVVPGAYATSYLLLGTTFLLLEVVAIALYAMLGARMRRLANGSRAMRWFNKVSGSMMVGFGLLLAFTRRPAA</sequence>
<evidence type="ECO:0000313" key="8">
    <source>
        <dbReference type="Proteomes" id="UP000035170"/>
    </source>
</evidence>
<dbReference type="PIRSF" id="PIRSF006324">
    <property type="entry name" value="LeuE"/>
    <property type="match status" value="1"/>
</dbReference>
<reference evidence="7 8" key="1">
    <citation type="submission" date="2015-03" db="EMBL/GenBank/DDBJ databases">
        <title>Genome sequence of Variovorax paradoxus TBEA6.</title>
        <authorList>
            <person name="Poehlein A."/>
            <person name="Schuldes J."/>
            <person name="Wuebbeler J.H."/>
            <person name="Hiessl S."/>
            <person name="Steinbuechel A."/>
            <person name="Daniel R."/>
        </authorList>
    </citation>
    <scope>NUCLEOTIDE SEQUENCE [LARGE SCALE GENOMIC DNA]</scope>
    <source>
        <strain evidence="7 8">TBEA6</strain>
    </source>
</reference>
<evidence type="ECO:0000256" key="5">
    <source>
        <dbReference type="ARBA" id="ARBA00023136"/>
    </source>
</evidence>
<dbReference type="Pfam" id="PF01810">
    <property type="entry name" value="LysE"/>
    <property type="match status" value="1"/>
</dbReference>